<sequence length="406" mass="43029">MTKMSARADPRVRSHARGAHRTGLFAEWRALAVAGVAFFAAGSPDVVFRTGAFVCVVVLVTRLLHIRMDAANLLAIALTLWYVLSQAWAADRATTGLSIQNQLAVLAVFLAVRTTVTTRRSLQIVGWGYVTGCVYAALLIFRQNPSTGFRSELSFDRIVYAGVNINYVAYALTAGLAVIVLLGAASTRRSYRVWLLVCTGLLLVAVWYSETRGALLAVGMMAGWIVVYRIAPALLVRVVWGAVAVSAAAIATGVADALLRTTDAGSAARATGDLAGRLTIWPEARQIFGEHLIEGVGAGGFRAINTWGVGAHDVILELGTGLGIVGIVLFLGVVVSSLTSTHWAHSVRLRPLLVGTFLLSCAPLYLSGHWELSPAGWIVLALFSCMALLFEPPPGPPSTEAPGPAA</sequence>
<dbReference type="AlphaFoldDB" id="A0A7W8ZYI9"/>
<dbReference type="Pfam" id="PF04932">
    <property type="entry name" value="Wzy_C"/>
    <property type="match status" value="1"/>
</dbReference>
<feature type="transmembrane region" description="Helical" evidence="5">
    <location>
        <begin position="347"/>
        <end position="366"/>
    </location>
</feature>
<keyword evidence="2 5" id="KW-0812">Transmembrane</keyword>
<evidence type="ECO:0000256" key="1">
    <source>
        <dbReference type="ARBA" id="ARBA00004141"/>
    </source>
</evidence>
<comment type="subcellular location">
    <subcellularLocation>
        <location evidence="1">Membrane</location>
        <topology evidence="1">Multi-pass membrane protein</topology>
    </subcellularLocation>
</comment>
<feature type="transmembrane region" description="Helical" evidence="5">
    <location>
        <begin position="214"/>
        <end position="231"/>
    </location>
</feature>
<evidence type="ECO:0000256" key="2">
    <source>
        <dbReference type="ARBA" id="ARBA00022692"/>
    </source>
</evidence>
<evidence type="ECO:0000256" key="5">
    <source>
        <dbReference type="SAM" id="Phobius"/>
    </source>
</evidence>
<dbReference type="GO" id="GO:0016874">
    <property type="term" value="F:ligase activity"/>
    <property type="evidence" value="ECO:0007669"/>
    <property type="project" value="UniProtKB-KW"/>
</dbReference>
<feature type="transmembrane region" description="Helical" evidence="5">
    <location>
        <begin position="314"/>
        <end position="335"/>
    </location>
</feature>
<dbReference type="InterPro" id="IPR051533">
    <property type="entry name" value="WaaL-like"/>
</dbReference>
<evidence type="ECO:0000256" key="3">
    <source>
        <dbReference type="ARBA" id="ARBA00022989"/>
    </source>
</evidence>
<keyword evidence="4 5" id="KW-0472">Membrane</keyword>
<accession>A0A7W8ZYI9</accession>
<dbReference type="InterPro" id="IPR007016">
    <property type="entry name" value="O-antigen_ligase-rel_domated"/>
</dbReference>
<dbReference type="Proteomes" id="UP000561726">
    <property type="component" value="Unassembled WGS sequence"/>
</dbReference>
<dbReference type="PANTHER" id="PTHR37422">
    <property type="entry name" value="TEICHURONIC ACID BIOSYNTHESIS PROTEIN TUAE"/>
    <property type="match status" value="1"/>
</dbReference>
<feature type="transmembrane region" description="Helical" evidence="5">
    <location>
        <begin position="124"/>
        <end position="141"/>
    </location>
</feature>
<proteinExistence type="predicted"/>
<feature type="transmembrane region" description="Helical" evidence="5">
    <location>
        <begin position="161"/>
        <end position="184"/>
    </location>
</feature>
<keyword evidence="7" id="KW-0436">Ligase</keyword>
<feature type="transmembrane region" description="Helical" evidence="5">
    <location>
        <begin position="191"/>
        <end position="208"/>
    </location>
</feature>
<evidence type="ECO:0000256" key="4">
    <source>
        <dbReference type="ARBA" id="ARBA00023136"/>
    </source>
</evidence>
<comment type="caution">
    <text evidence="7">The sequence shown here is derived from an EMBL/GenBank/DDBJ whole genome shotgun (WGS) entry which is preliminary data.</text>
</comment>
<feature type="domain" description="O-antigen ligase-related" evidence="6">
    <location>
        <begin position="201"/>
        <end position="331"/>
    </location>
</feature>
<organism evidence="7 8">
    <name type="scientific">Cryobacterium roopkundense</name>
    <dbReference type="NCBI Taxonomy" id="1001240"/>
    <lineage>
        <taxon>Bacteria</taxon>
        <taxon>Bacillati</taxon>
        <taxon>Actinomycetota</taxon>
        <taxon>Actinomycetes</taxon>
        <taxon>Micrococcales</taxon>
        <taxon>Microbacteriaceae</taxon>
        <taxon>Cryobacterium</taxon>
    </lineage>
</organism>
<dbReference type="EMBL" id="JACHBQ010000001">
    <property type="protein sequence ID" value="MBB5642362.1"/>
    <property type="molecule type" value="Genomic_DNA"/>
</dbReference>
<feature type="transmembrane region" description="Helical" evidence="5">
    <location>
        <begin position="238"/>
        <end position="259"/>
    </location>
</feature>
<protein>
    <submittedName>
        <fullName evidence="7">O-antigen ligase</fullName>
    </submittedName>
</protein>
<keyword evidence="3 5" id="KW-1133">Transmembrane helix</keyword>
<evidence type="ECO:0000259" key="6">
    <source>
        <dbReference type="Pfam" id="PF04932"/>
    </source>
</evidence>
<feature type="transmembrane region" description="Helical" evidence="5">
    <location>
        <begin position="46"/>
        <end position="64"/>
    </location>
</feature>
<feature type="transmembrane region" description="Helical" evidence="5">
    <location>
        <begin position="21"/>
        <end position="40"/>
    </location>
</feature>
<dbReference type="GO" id="GO:0016020">
    <property type="term" value="C:membrane"/>
    <property type="evidence" value="ECO:0007669"/>
    <property type="project" value="UniProtKB-SubCell"/>
</dbReference>
<evidence type="ECO:0000313" key="8">
    <source>
        <dbReference type="Proteomes" id="UP000561726"/>
    </source>
</evidence>
<evidence type="ECO:0000313" key="7">
    <source>
        <dbReference type="EMBL" id="MBB5642362.1"/>
    </source>
</evidence>
<dbReference type="PANTHER" id="PTHR37422:SF13">
    <property type="entry name" value="LIPOPOLYSACCHARIDE BIOSYNTHESIS PROTEIN PA4999-RELATED"/>
    <property type="match status" value="1"/>
</dbReference>
<name>A0A7W8ZYI9_9MICO</name>
<feature type="transmembrane region" description="Helical" evidence="5">
    <location>
        <begin position="71"/>
        <end position="89"/>
    </location>
</feature>
<feature type="transmembrane region" description="Helical" evidence="5">
    <location>
        <begin position="95"/>
        <end position="112"/>
    </location>
</feature>
<gene>
    <name evidence="7" type="ORF">BJ997_002910</name>
</gene>
<reference evidence="7 8" key="1">
    <citation type="submission" date="2020-08" db="EMBL/GenBank/DDBJ databases">
        <title>Sequencing the genomes of 1000 actinobacteria strains.</title>
        <authorList>
            <person name="Klenk H.-P."/>
        </authorList>
    </citation>
    <scope>NUCLEOTIDE SEQUENCE [LARGE SCALE GENOMIC DNA]</scope>
    <source>
        <strain evidence="7 8">DSM 21065</strain>
    </source>
</reference>